<evidence type="ECO:0000256" key="3">
    <source>
        <dbReference type="ARBA" id="ARBA00035112"/>
    </source>
</evidence>
<dbReference type="GO" id="GO:0016491">
    <property type="term" value="F:oxidoreductase activity"/>
    <property type="evidence" value="ECO:0007669"/>
    <property type="project" value="UniProtKB-KW"/>
</dbReference>
<evidence type="ECO:0000256" key="1">
    <source>
        <dbReference type="ARBA" id="ARBA00004685"/>
    </source>
</evidence>
<evidence type="ECO:0008006" key="7">
    <source>
        <dbReference type="Google" id="ProtNLM"/>
    </source>
</evidence>
<keyword evidence="6" id="KW-1185">Reference proteome</keyword>
<dbReference type="InterPro" id="IPR021765">
    <property type="entry name" value="UstYa-like"/>
</dbReference>
<dbReference type="OrthoDB" id="3687641at2759"/>
<dbReference type="AlphaFoldDB" id="A0A1C7LRF5"/>
<protein>
    <recommendedName>
        <fullName evidence="7">Ubiquitin 3 binding protein But2 C-terminal domain-containing protein</fullName>
    </recommendedName>
</protein>
<evidence type="ECO:0000256" key="4">
    <source>
        <dbReference type="SAM" id="Phobius"/>
    </source>
</evidence>
<keyword evidence="2" id="KW-0560">Oxidoreductase</keyword>
<evidence type="ECO:0000313" key="5">
    <source>
        <dbReference type="EMBL" id="OBZ67371.1"/>
    </source>
</evidence>
<evidence type="ECO:0000313" key="6">
    <source>
        <dbReference type="Proteomes" id="UP000092993"/>
    </source>
</evidence>
<dbReference type="PANTHER" id="PTHR33365:SF11">
    <property type="entry name" value="TAT PATHWAY SIGNAL SEQUENCE"/>
    <property type="match status" value="1"/>
</dbReference>
<feature type="transmembrane region" description="Helical" evidence="4">
    <location>
        <begin position="195"/>
        <end position="219"/>
    </location>
</feature>
<gene>
    <name evidence="5" type="ORF">A0H81_12735</name>
</gene>
<sequence length="725" mass="80873">MHCGLPPEGRSAAFTTTISGVHTDANAVVIKGSHVYASALRNRTGVHAGQCDSGSGEEDGKTLEDEHCSRESASATAQSFGLGYIVPHRLAMSELGERQRLELTFVLLLFLWPSPTPRPALSNPLLCVNLIPRHRCEIFISQSDDHGSSPTISTEMSPFSLAGKYLPLSSFSDDEVESEVSDATLTTSTRTVPSIGPWTVIICLACTFANIFVTVFYPLDRADLPTASRMTQKDIHHLRRPSQYIGLDEIARPSPPIPRQFDNYPILITQVDSAHREKVFDDDARAYMSRIGTITPEDRRVHVSNTVSSIIQFRAIDYGMEFCELRLRMEPGSSIAASMNTFMLNVYRLNATVPLDTTEVNYKTRPPRVAKVGVVEVNPTTETVWHERFFCLLDEVLTFELTCTPAADEEGCRAEWWQDKVDPRTAIFITQHSTIRHRGWKYSLLGSWSFLISSRKCRARNQITQEGSTPGAFLGSTSRVLAVIVTIKNPAAARMSAFTIALLALLFYLIKAVSAFAFKFSFTFGVHDSRGLQPWHLVVRTIGLLLVTVALLLSPLILLGLPPATNVGLVSRSPAPKPDSLSFAPSFDEPVAMHIAYSTHYQHDTDEGAQEFAWLIPDGGHVVYIDDDTRSPDPRVYTVTLFHQLKCLDIIREQYNAPSQDPSSLVRHCMNYLRQSILCRPNLRIEPARNTGATAFRSYETVCRDWSKVYSEANRNHEAYSRRKG</sequence>
<accession>A0A1C7LRF5</accession>
<dbReference type="PANTHER" id="PTHR33365">
    <property type="entry name" value="YALI0B05434P"/>
    <property type="match status" value="1"/>
</dbReference>
<feature type="transmembrane region" description="Helical" evidence="4">
    <location>
        <begin position="497"/>
        <end position="518"/>
    </location>
</feature>
<dbReference type="Proteomes" id="UP000092993">
    <property type="component" value="Unassembled WGS sequence"/>
</dbReference>
<dbReference type="GO" id="GO:0043386">
    <property type="term" value="P:mycotoxin biosynthetic process"/>
    <property type="evidence" value="ECO:0007669"/>
    <property type="project" value="InterPro"/>
</dbReference>
<evidence type="ECO:0000256" key="2">
    <source>
        <dbReference type="ARBA" id="ARBA00023002"/>
    </source>
</evidence>
<proteinExistence type="inferred from homology"/>
<dbReference type="EMBL" id="LUGG01000024">
    <property type="protein sequence ID" value="OBZ67371.1"/>
    <property type="molecule type" value="Genomic_DNA"/>
</dbReference>
<feature type="transmembrane region" description="Helical" evidence="4">
    <location>
        <begin position="538"/>
        <end position="561"/>
    </location>
</feature>
<comment type="similarity">
    <text evidence="3">Belongs to the ustYa family.</text>
</comment>
<reference evidence="5 6" key="1">
    <citation type="submission" date="2016-03" db="EMBL/GenBank/DDBJ databases">
        <title>Whole genome sequencing of Grifola frondosa 9006-11.</title>
        <authorList>
            <person name="Min B."/>
            <person name="Park H."/>
            <person name="Kim J.-G."/>
            <person name="Cho H."/>
            <person name="Oh Y.-L."/>
            <person name="Kong W.-S."/>
            <person name="Choi I.-G."/>
        </authorList>
    </citation>
    <scope>NUCLEOTIDE SEQUENCE [LARGE SCALE GENOMIC DNA]</scope>
    <source>
        <strain evidence="5 6">9006-11</strain>
    </source>
</reference>
<organism evidence="5 6">
    <name type="scientific">Grifola frondosa</name>
    <name type="common">Maitake</name>
    <name type="synonym">Polyporus frondosus</name>
    <dbReference type="NCBI Taxonomy" id="5627"/>
    <lineage>
        <taxon>Eukaryota</taxon>
        <taxon>Fungi</taxon>
        <taxon>Dikarya</taxon>
        <taxon>Basidiomycota</taxon>
        <taxon>Agaricomycotina</taxon>
        <taxon>Agaricomycetes</taxon>
        <taxon>Polyporales</taxon>
        <taxon>Grifolaceae</taxon>
        <taxon>Grifola</taxon>
    </lineage>
</organism>
<keyword evidence="4" id="KW-0812">Transmembrane</keyword>
<comment type="caution">
    <text evidence="5">The sequence shown here is derived from an EMBL/GenBank/DDBJ whole genome shotgun (WGS) entry which is preliminary data.</text>
</comment>
<name>A0A1C7LRF5_GRIFR</name>
<keyword evidence="4" id="KW-0472">Membrane</keyword>
<keyword evidence="4" id="KW-1133">Transmembrane helix</keyword>
<comment type="pathway">
    <text evidence="1">Mycotoxin biosynthesis.</text>
</comment>
<dbReference type="Pfam" id="PF11807">
    <property type="entry name" value="UstYa"/>
    <property type="match status" value="1"/>
</dbReference>